<protein>
    <recommendedName>
        <fullName evidence="6">LPS-assembly lipoprotein LptE</fullName>
    </recommendedName>
</protein>
<dbReference type="GO" id="GO:0009279">
    <property type="term" value="C:cell outer membrane"/>
    <property type="evidence" value="ECO:0007669"/>
    <property type="project" value="UniProtKB-SubCell"/>
</dbReference>
<dbReference type="GO" id="GO:0043165">
    <property type="term" value="P:Gram-negative-bacterium-type cell outer membrane assembly"/>
    <property type="evidence" value="ECO:0007669"/>
    <property type="project" value="UniProtKB-UniRule"/>
</dbReference>
<keyword evidence="4 6" id="KW-0998">Cell outer membrane</keyword>
<proteinExistence type="inferred from homology"/>
<comment type="subcellular location">
    <subcellularLocation>
        <location evidence="6">Cell outer membrane</location>
        <topology evidence="6">Lipid-anchor</topology>
    </subcellularLocation>
</comment>
<organism evidence="7 8">
    <name type="scientific">Ferrimonas aestuarii</name>
    <dbReference type="NCBI Taxonomy" id="2569539"/>
    <lineage>
        <taxon>Bacteria</taxon>
        <taxon>Pseudomonadati</taxon>
        <taxon>Pseudomonadota</taxon>
        <taxon>Gammaproteobacteria</taxon>
        <taxon>Alteromonadales</taxon>
        <taxon>Ferrimonadaceae</taxon>
        <taxon>Ferrimonas</taxon>
    </lineage>
</organism>
<evidence type="ECO:0000256" key="1">
    <source>
        <dbReference type="ARBA" id="ARBA00022729"/>
    </source>
</evidence>
<dbReference type="Pfam" id="PF04390">
    <property type="entry name" value="LptE"/>
    <property type="match status" value="1"/>
</dbReference>
<keyword evidence="2 6" id="KW-0472">Membrane</keyword>
<dbReference type="EMBL" id="SWCJ01000030">
    <property type="protein sequence ID" value="TKB49098.1"/>
    <property type="molecule type" value="Genomic_DNA"/>
</dbReference>
<dbReference type="InterPro" id="IPR007485">
    <property type="entry name" value="LPS_assembly_LptE"/>
</dbReference>
<comment type="similarity">
    <text evidence="6">Belongs to the LptE lipoprotein family.</text>
</comment>
<evidence type="ECO:0000256" key="5">
    <source>
        <dbReference type="ARBA" id="ARBA00023288"/>
    </source>
</evidence>
<dbReference type="OrthoDB" id="5801564at2"/>
<dbReference type="Gene3D" id="3.30.160.150">
    <property type="entry name" value="Lipoprotein like domain"/>
    <property type="match status" value="1"/>
</dbReference>
<dbReference type="GO" id="GO:0001530">
    <property type="term" value="F:lipopolysaccharide binding"/>
    <property type="evidence" value="ECO:0007669"/>
    <property type="project" value="TreeGrafter"/>
</dbReference>
<comment type="function">
    <text evidence="6">Together with LptD, is involved in the assembly of lipopolysaccharide (LPS) at the surface of the outer membrane. Required for the proper assembly of LptD. Binds LPS and may serve as the LPS recognition site at the outer membrane.</text>
</comment>
<gene>
    <name evidence="6" type="primary">lptE</name>
    <name evidence="7" type="ORF">FCL42_21265</name>
</gene>
<dbReference type="PANTHER" id="PTHR38098:SF1">
    <property type="entry name" value="LPS-ASSEMBLY LIPOPROTEIN LPTE"/>
    <property type="match status" value="1"/>
</dbReference>
<evidence type="ECO:0000256" key="4">
    <source>
        <dbReference type="ARBA" id="ARBA00023237"/>
    </source>
</evidence>
<dbReference type="AlphaFoldDB" id="A0A4U1BE50"/>
<dbReference type="GO" id="GO:1990351">
    <property type="term" value="C:transporter complex"/>
    <property type="evidence" value="ECO:0007669"/>
    <property type="project" value="TreeGrafter"/>
</dbReference>
<evidence type="ECO:0000313" key="7">
    <source>
        <dbReference type="EMBL" id="TKB49098.1"/>
    </source>
</evidence>
<reference evidence="7 8" key="1">
    <citation type="submission" date="2019-04" db="EMBL/GenBank/DDBJ databases">
        <authorList>
            <person name="Hwang J.C."/>
        </authorList>
    </citation>
    <scope>NUCLEOTIDE SEQUENCE [LARGE SCALE GENOMIC DNA]</scope>
    <source>
        <strain evidence="7 8">IMCC35002</strain>
    </source>
</reference>
<keyword evidence="5 6" id="KW-0449">Lipoprotein</keyword>
<accession>A0A4U1BE50</accession>
<keyword evidence="8" id="KW-1185">Reference proteome</keyword>
<evidence type="ECO:0000256" key="3">
    <source>
        <dbReference type="ARBA" id="ARBA00023139"/>
    </source>
</evidence>
<keyword evidence="1 6" id="KW-0732">Signal</keyword>
<evidence type="ECO:0000256" key="2">
    <source>
        <dbReference type="ARBA" id="ARBA00023136"/>
    </source>
</evidence>
<evidence type="ECO:0000256" key="6">
    <source>
        <dbReference type="HAMAP-Rule" id="MF_01186"/>
    </source>
</evidence>
<comment type="subunit">
    <text evidence="6">Component of the lipopolysaccharide transport and assembly complex. Interacts with LptD.</text>
</comment>
<dbReference type="Proteomes" id="UP000305675">
    <property type="component" value="Unassembled WGS sequence"/>
</dbReference>
<dbReference type="PANTHER" id="PTHR38098">
    <property type="entry name" value="LPS-ASSEMBLY LIPOPROTEIN LPTE"/>
    <property type="match status" value="1"/>
</dbReference>
<sequence>MRVLRTALTALLSLAILASAGCGFHLKSDYLIPTELQSLRLESSDKYGELHRLVQERLRLSDIEEVTTATAPRLWLGNDNLERSTLSLFPSGQVAEYELIYSVRFSVTIADNAPQNFDVEIRRDYLDDPRTALAKNRELELLLKEMRVQAADQILRTLSSIQTQ</sequence>
<dbReference type="HAMAP" id="MF_01186">
    <property type="entry name" value="LPS_assembly_LptE"/>
    <property type="match status" value="1"/>
</dbReference>
<keyword evidence="3 6" id="KW-0564">Palmitate</keyword>
<name>A0A4U1BE50_9GAMM</name>
<evidence type="ECO:0000313" key="8">
    <source>
        <dbReference type="Proteomes" id="UP000305675"/>
    </source>
</evidence>
<dbReference type="PROSITE" id="PS51257">
    <property type="entry name" value="PROKAR_LIPOPROTEIN"/>
    <property type="match status" value="1"/>
</dbReference>
<dbReference type="GO" id="GO:0015920">
    <property type="term" value="P:lipopolysaccharide transport"/>
    <property type="evidence" value="ECO:0007669"/>
    <property type="project" value="TreeGrafter"/>
</dbReference>
<comment type="caution">
    <text evidence="7">The sequence shown here is derived from an EMBL/GenBank/DDBJ whole genome shotgun (WGS) entry which is preliminary data.</text>
</comment>